<evidence type="ECO:0000256" key="5">
    <source>
        <dbReference type="ARBA" id="ARBA00022723"/>
    </source>
</evidence>
<organism evidence="15 16">
    <name type="scientific">Rhamnusium bicolor</name>
    <dbReference type="NCBI Taxonomy" id="1586634"/>
    <lineage>
        <taxon>Eukaryota</taxon>
        <taxon>Metazoa</taxon>
        <taxon>Ecdysozoa</taxon>
        <taxon>Arthropoda</taxon>
        <taxon>Hexapoda</taxon>
        <taxon>Insecta</taxon>
        <taxon>Pterygota</taxon>
        <taxon>Neoptera</taxon>
        <taxon>Endopterygota</taxon>
        <taxon>Coleoptera</taxon>
        <taxon>Polyphaga</taxon>
        <taxon>Cucujiformia</taxon>
        <taxon>Chrysomeloidea</taxon>
        <taxon>Cerambycidae</taxon>
        <taxon>Lepturinae</taxon>
        <taxon>Rhagiini</taxon>
        <taxon>Rhamnusium</taxon>
    </lineage>
</organism>
<proteinExistence type="inferred from homology"/>
<comment type="cofactor">
    <cofactor evidence="1">
        <name>Zn(2+)</name>
        <dbReference type="ChEBI" id="CHEBI:29105"/>
    </cofactor>
</comment>
<dbReference type="SUPFAM" id="SSF54897">
    <property type="entry name" value="Protease propeptides/inhibitors"/>
    <property type="match status" value="1"/>
</dbReference>
<evidence type="ECO:0000256" key="7">
    <source>
        <dbReference type="ARBA" id="ARBA00022801"/>
    </source>
</evidence>
<evidence type="ECO:0000256" key="11">
    <source>
        <dbReference type="ARBA" id="ARBA00069039"/>
    </source>
</evidence>
<feature type="active site" description="Proton donor/acceptor" evidence="12">
    <location>
        <position position="293"/>
    </location>
</feature>
<evidence type="ECO:0000313" key="16">
    <source>
        <dbReference type="Proteomes" id="UP001162156"/>
    </source>
</evidence>
<keyword evidence="8" id="KW-0862">Zinc</keyword>
<dbReference type="SMART" id="SM00631">
    <property type="entry name" value="Zn_pept"/>
    <property type="match status" value="1"/>
</dbReference>
<keyword evidence="16" id="KW-1185">Reference proteome</keyword>
<dbReference type="GO" id="GO:0005615">
    <property type="term" value="C:extracellular space"/>
    <property type="evidence" value="ECO:0007669"/>
    <property type="project" value="TreeGrafter"/>
</dbReference>
<gene>
    <name evidence="15" type="ORF">NQ314_014534</name>
</gene>
<sequence length="336" mass="37706">MKLLVVKLVTLLSLVVAGDIVSYDGYKVYRLIVTTSAEIDLLSELRNDQRIDFWSRHRIPNVPVDAMVPPDAQTEFETLLKINAITYEVIINNFEETEIIGRSFERRNITLVTISSGGSNKPTIFADAGIHAREWIAPSMALYIINQLVENATNAHLYANVDWVLIPVANPDGYEFTHSNTRMWRKTRSTATICYGADPNRNFGYHWGESGSSTWQCDDIFAGRHAFSEVETQAIRNYLAIHSHHIKLYVAIHSHVNGTNYTVGNSAELLYTSAGCSDDYAKSVGIELSYTIELPGGGTSGFDLPPEDILSTVEETWEGFKAYHQYVENKFVNLTN</sequence>
<dbReference type="EMBL" id="JANEYF010003990">
    <property type="protein sequence ID" value="KAJ8932657.1"/>
    <property type="molecule type" value="Genomic_DNA"/>
</dbReference>
<dbReference type="Gene3D" id="3.40.630.10">
    <property type="entry name" value="Zn peptidases"/>
    <property type="match status" value="1"/>
</dbReference>
<dbReference type="FunFam" id="3.30.70.340:FF:000002">
    <property type="entry name" value="Carboxypeptidase A"/>
    <property type="match status" value="1"/>
</dbReference>
<evidence type="ECO:0000256" key="1">
    <source>
        <dbReference type="ARBA" id="ARBA00001947"/>
    </source>
</evidence>
<feature type="signal peptide" evidence="13">
    <location>
        <begin position="1"/>
        <end position="17"/>
    </location>
</feature>
<dbReference type="GO" id="GO:0004181">
    <property type="term" value="F:metallocarboxypeptidase activity"/>
    <property type="evidence" value="ECO:0007669"/>
    <property type="project" value="InterPro"/>
</dbReference>
<evidence type="ECO:0000259" key="14">
    <source>
        <dbReference type="PROSITE" id="PS52035"/>
    </source>
</evidence>
<name>A0AAV8X1V5_9CUCU</name>
<evidence type="ECO:0000256" key="9">
    <source>
        <dbReference type="ARBA" id="ARBA00023049"/>
    </source>
</evidence>
<reference evidence="15" key="1">
    <citation type="journal article" date="2023" name="Insect Mol. Biol.">
        <title>Genome sequencing provides insights into the evolution of gene families encoding plant cell wall-degrading enzymes in longhorned beetles.</title>
        <authorList>
            <person name="Shin N.R."/>
            <person name="Okamura Y."/>
            <person name="Kirsch R."/>
            <person name="Pauchet Y."/>
        </authorList>
    </citation>
    <scope>NUCLEOTIDE SEQUENCE</scope>
    <source>
        <strain evidence="15">RBIC_L_NR</strain>
    </source>
</reference>
<evidence type="ECO:0000256" key="13">
    <source>
        <dbReference type="SAM" id="SignalP"/>
    </source>
</evidence>
<evidence type="ECO:0000313" key="15">
    <source>
        <dbReference type="EMBL" id="KAJ8932657.1"/>
    </source>
</evidence>
<keyword evidence="9" id="KW-0482">Metalloprotease</keyword>
<evidence type="ECO:0000256" key="10">
    <source>
        <dbReference type="ARBA" id="ARBA00023157"/>
    </source>
</evidence>
<keyword evidence="6 13" id="KW-0732">Signal</keyword>
<dbReference type="PANTHER" id="PTHR11705:SF140">
    <property type="entry name" value="FI02848P-RELATED"/>
    <property type="match status" value="1"/>
</dbReference>
<keyword evidence="4" id="KW-0645">Protease</keyword>
<dbReference type="FunFam" id="3.40.630.10:FF:000084">
    <property type="entry name" value="Carboxypeptidase B2"/>
    <property type="match status" value="1"/>
</dbReference>
<evidence type="ECO:0000256" key="12">
    <source>
        <dbReference type="PROSITE-ProRule" id="PRU01379"/>
    </source>
</evidence>
<evidence type="ECO:0000256" key="4">
    <source>
        <dbReference type="ARBA" id="ARBA00022670"/>
    </source>
</evidence>
<dbReference type="GO" id="GO:0008270">
    <property type="term" value="F:zinc ion binding"/>
    <property type="evidence" value="ECO:0007669"/>
    <property type="project" value="InterPro"/>
</dbReference>
<dbReference type="Proteomes" id="UP001162156">
    <property type="component" value="Unassembled WGS sequence"/>
</dbReference>
<keyword evidence="5" id="KW-0479">Metal-binding</keyword>
<dbReference type="InterPro" id="IPR000834">
    <property type="entry name" value="Peptidase_M14"/>
</dbReference>
<keyword evidence="10" id="KW-1015">Disulfide bond</keyword>
<dbReference type="Gene3D" id="3.30.70.340">
    <property type="entry name" value="Metallocarboxypeptidase-like"/>
    <property type="match status" value="1"/>
</dbReference>
<evidence type="ECO:0000256" key="3">
    <source>
        <dbReference type="ARBA" id="ARBA00022645"/>
    </source>
</evidence>
<feature type="chain" id="PRO_5043529944" description="Zinc carboxypeptidase A 1" evidence="13">
    <location>
        <begin position="18"/>
        <end position="336"/>
    </location>
</feature>
<dbReference type="PANTHER" id="PTHR11705">
    <property type="entry name" value="PROTEASE FAMILY M14 CARBOXYPEPTIDASE A,B"/>
    <property type="match status" value="1"/>
</dbReference>
<dbReference type="InterPro" id="IPR036990">
    <property type="entry name" value="M14A-like_propep"/>
</dbReference>
<comment type="similarity">
    <text evidence="2 12">Belongs to the peptidase M14 family.</text>
</comment>
<keyword evidence="7" id="KW-0378">Hydrolase</keyword>
<protein>
    <recommendedName>
        <fullName evidence="11">Zinc carboxypeptidase A 1</fullName>
    </recommendedName>
</protein>
<dbReference type="AlphaFoldDB" id="A0AAV8X1V5"/>
<dbReference type="GO" id="GO:0006508">
    <property type="term" value="P:proteolysis"/>
    <property type="evidence" value="ECO:0007669"/>
    <property type="project" value="UniProtKB-KW"/>
</dbReference>
<evidence type="ECO:0000256" key="8">
    <source>
        <dbReference type="ARBA" id="ARBA00022833"/>
    </source>
</evidence>
<accession>A0AAV8X1V5</accession>
<dbReference type="PROSITE" id="PS52035">
    <property type="entry name" value="PEPTIDASE_M14"/>
    <property type="match status" value="1"/>
</dbReference>
<dbReference type="SUPFAM" id="SSF53187">
    <property type="entry name" value="Zn-dependent exopeptidases"/>
    <property type="match status" value="1"/>
</dbReference>
<dbReference type="Pfam" id="PF00246">
    <property type="entry name" value="Peptidase_M14"/>
    <property type="match status" value="2"/>
</dbReference>
<evidence type="ECO:0000256" key="6">
    <source>
        <dbReference type="ARBA" id="ARBA00022729"/>
    </source>
</evidence>
<evidence type="ECO:0000256" key="2">
    <source>
        <dbReference type="ARBA" id="ARBA00005988"/>
    </source>
</evidence>
<keyword evidence="3" id="KW-0121">Carboxypeptidase</keyword>
<feature type="domain" description="Peptidase M14" evidence="14">
    <location>
        <begin position="69"/>
        <end position="327"/>
    </location>
</feature>
<comment type="caution">
    <text evidence="15">The sequence shown here is derived from an EMBL/GenBank/DDBJ whole genome shotgun (WGS) entry which is preliminary data.</text>
</comment>
<dbReference type="PRINTS" id="PR00765">
    <property type="entry name" value="CRBOXYPTASEA"/>
</dbReference>